<dbReference type="RefSeq" id="WP_213671052.1">
    <property type="nucleotide sequence ID" value="NZ_JAHCDA010000003.1"/>
</dbReference>
<sequence>MSTNHLATAQLLDADAIVTMYRLDAREISGDPNALLCFTPMPLGSGNLVYQGYSYQPVPIVASGFEWSGKGPLPRPTLRVSNVGGFMVGDIVAYDDLVGASVTRIRTFVKYLDGQPDADQFAHWPVEVFHIERKSKLDQNELEVELSVAFDQQGSYLPGRQMFASACTHIYRGFINGGFTYAKVTCPYTGGAYFKLNGDATGDPAQDKCGHRLSDCKKRFGENGQLPMRAFPGMVLGR</sequence>
<keyword evidence="2" id="KW-1185">Reference proteome</keyword>
<protein>
    <submittedName>
        <fullName evidence="1">Phage minor tail protein L</fullName>
    </submittedName>
</protein>
<accession>A0ABS5QF72</accession>
<dbReference type="InterPro" id="IPR006487">
    <property type="entry name" value="Phage_lambda_L"/>
</dbReference>
<dbReference type="Proteomes" id="UP000766336">
    <property type="component" value="Unassembled WGS sequence"/>
</dbReference>
<dbReference type="EMBL" id="JAHCDA010000003">
    <property type="protein sequence ID" value="MBS7812344.1"/>
    <property type="molecule type" value="Genomic_DNA"/>
</dbReference>
<dbReference type="Pfam" id="PF05100">
    <property type="entry name" value="Phage_tail_L"/>
    <property type="match status" value="1"/>
</dbReference>
<gene>
    <name evidence="1" type="ORF">KHU32_15445</name>
</gene>
<evidence type="ECO:0000313" key="1">
    <source>
        <dbReference type="EMBL" id="MBS7812344.1"/>
    </source>
</evidence>
<reference evidence="1 2" key="1">
    <citation type="submission" date="2021-05" db="EMBL/GenBank/DDBJ databases">
        <title>Roseococcus sp. XZZS9, whole genome shotgun sequencing project.</title>
        <authorList>
            <person name="Zhao G."/>
            <person name="Shen L."/>
        </authorList>
    </citation>
    <scope>NUCLEOTIDE SEQUENCE [LARGE SCALE GENOMIC DNA]</scope>
    <source>
        <strain evidence="1 2">XZZS9</strain>
    </source>
</reference>
<dbReference type="NCBIfam" id="TIGR01600">
    <property type="entry name" value="phage_tail_L"/>
    <property type="match status" value="1"/>
</dbReference>
<organism evidence="1 2">
    <name type="scientific">Roseococcus pinisoli</name>
    <dbReference type="NCBI Taxonomy" id="2835040"/>
    <lineage>
        <taxon>Bacteria</taxon>
        <taxon>Pseudomonadati</taxon>
        <taxon>Pseudomonadota</taxon>
        <taxon>Alphaproteobacteria</taxon>
        <taxon>Acetobacterales</taxon>
        <taxon>Roseomonadaceae</taxon>
        <taxon>Roseococcus</taxon>
    </lineage>
</organism>
<comment type="caution">
    <text evidence="1">The sequence shown here is derived from an EMBL/GenBank/DDBJ whole genome shotgun (WGS) entry which is preliminary data.</text>
</comment>
<proteinExistence type="predicted"/>
<name>A0ABS5QF72_9PROT</name>
<evidence type="ECO:0000313" key="2">
    <source>
        <dbReference type="Proteomes" id="UP000766336"/>
    </source>
</evidence>